<feature type="transmembrane region" description="Helical" evidence="7">
    <location>
        <begin position="37"/>
        <end position="54"/>
    </location>
</feature>
<feature type="transmembrane region" description="Helical" evidence="7">
    <location>
        <begin position="94"/>
        <end position="114"/>
    </location>
</feature>
<dbReference type="PANTHER" id="PTHR42920">
    <property type="entry name" value="OS03G0707200 PROTEIN-RELATED"/>
    <property type="match status" value="1"/>
</dbReference>
<dbReference type="AlphaFoldDB" id="A0A9D0ZAH8"/>
<comment type="caution">
    <text evidence="9">The sequence shown here is derived from an EMBL/GenBank/DDBJ whole genome shotgun (WGS) entry which is preliminary data.</text>
</comment>
<dbReference type="Proteomes" id="UP000886887">
    <property type="component" value="Unassembled WGS sequence"/>
</dbReference>
<sequence length="302" mass="31148">MRRANALLGPRVLLAAAMVIFGTIGLMRRAIPLGSATLAAVRGLTGMLFLLLVMRARGERLRPSALRAEAGLLIASGACLGVNWILLFEAYNHTSVAVATMCYYMAPTIVLLLSPLLGERLGMRKALCALAALAGMAAVSGIRPGTGTGTAGDPAGVALGLCAAVFYAGVMLLGRRIRRTTALERTICQLGVSAAIVLPYALAREGLVALNAGQALAVAAVGVVHTGLAYALYFSALARVRAQTAALYGYIDPVVALALSALALGEPMDGWQAAGACCILLATAAGEWWPEKARSGRSLCAK</sequence>
<name>A0A9D0ZAH8_9FIRM</name>
<proteinExistence type="inferred from homology"/>
<dbReference type="PANTHER" id="PTHR42920:SF5">
    <property type="entry name" value="EAMA DOMAIN-CONTAINING PROTEIN"/>
    <property type="match status" value="1"/>
</dbReference>
<keyword evidence="6 7" id="KW-0472">Membrane</keyword>
<evidence type="ECO:0000256" key="1">
    <source>
        <dbReference type="ARBA" id="ARBA00004651"/>
    </source>
</evidence>
<protein>
    <submittedName>
        <fullName evidence="9">EamA family transporter</fullName>
    </submittedName>
</protein>
<dbReference type="Pfam" id="PF00892">
    <property type="entry name" value="EamA"/>
    <property type="match status" value="2"/>
</dbReference>
<evidence type="ECO:0000256" key="4">
    <source>
        <dbReference type="ARBA" id="ARBA00022692"/>
    </source>
</evidence>
<keyword evidence="4 7" id="KW-0812">Transmembrane</keyword>
<evidence type="ECO:0000256" key="5">
    <source>
        <dbReference type="ARBA" id="ARBA00022989"/>
    </source>
</evidence>
<feature type="transmembrane region" description="Helical" evidence="7">
    <location>
        <begin position="66"/>
        <end position="88"/>
    </location>
</feature>
<reference evidence="9" key="2">
    <citation type="journal article" date="2021" name="PeerJ">
        <title>Extensive microbial diversity within the chicken gut microbiome revealed by metagenomics and culture.</title>
        <authorList>
            <person name="Gilroy R."/>
            <person name="Ravi A."/>
            <person name="Getino M."/>
            <person name="Pursley I."/>
            <person name="Horton D.L."/>
            <person name="Alikhan N.F."/>
            <person name="Baker D."/>
            <person name="Gharbi K."/>
            <person name="Hall N."/>
            <person name="Watson M."/>
            <person name="Adriaenssens E.M."/>
            <person name="Foster-Nyarko E."/>
            <person name="Jarju S."/>
            <person name="Secka A."/>
            <person name="Antonio M."/>
            <person name="Oren A."/>
            <person name="Chaudhuri R.R."/>
            <person name="La Ragione R."/>
            <person name="Hildebrand F."/>
            <person name="Pallen M.J."/>
        </authorList>
    </citation>
    <scope>NUCLEOTIDE SEQUENCE</scope>
    <source>
        <strain evidence="9">ChiSxjej2B14-6234</strain>
    </source>
</reference>
<evidence type="ECO:0000256" key="3">
    <source>
        <dbReference type="ARBA" id="ARBA00022475"/>
    </source>
</evidence>
<keyword evidence="3" id="KW-1003">Cell membrane</keyword>
<keyword evidence="5 7" id="KW-1133">Transmembrane helix</keyword>
<feature type="transmembrane region" description="Helical" evidence="7">
    <location>
        <begin position="155"/>
        <end position="174"/>
    </location>
</feature>
<comment type="similarity">
    <text evidence="2">Belongs to the EamA transporter family.</text>
</comment>
<feature type="transmembrane region" description="Helical" evidence="7">
    <location>
        <begin position="270"/>
        <end position="289"/>
    </location>
</feature>
<organism evidence="9 10">
    <name type="scientific">Candidatus Onthenecus intestinigallinarum</name>
    <dbReference type="NCBI Taxonomy" id="2840875"/>
    <lineage>
        <taxon>Bacteria</taxon>
        <taxon>Bacillati</taxon>
        <taxon>Bacillota</taxon>
        <taxon>Clostridia</taxon>
        <taxon>Eubacteriales</taxon>
        <taxon>Candidatus Onthenecus</taxon>
    </lineage>
</organism>
<evidence type="ECO:0000259" key="8">
    <source>
        <dbReference type="Pfam" id="PF00892"/>
    </source>
</evidence>
<gene>
    <name evidence="9" type="ORF">IAB73_07220</name>
</gene>
<dbReference type="SUPFAM" id="SSF103481">
    <property type="entry name" value="Multidrug resistance efflux transporter EmrE"/>
    <property type="match status" value="2"/>
</dbReference>
<feature type="transmembrane region" description="Helical" evidence="7">
    <location>
        <begin position="245"/>
        <end position="264"/>
    </location>
</feature>
<evidence type="ECO:0000313" key="9">
    <source>
        <dbReference type="EMBL" id="HIQ71978.1"/>
    </source>
</evidence>
<feature type="transmembrane region" description="Helical" evidence="7">
    <location>
        <begin position="186"/>
        <end position="203"/>
    </location>
</feature>
<feature type="domain" description="EamA" evidence="8">
    <location>
        <begin position="13"/>
        <end position="140"/>
    </location>
</feature>
<dbReference type="InterPro" id="IPR037185">
    <property type="entry name" value="EmrE-like"/>
</dbReference>
<feature type="transmembrane region" description="Helical" evidence="7">
    <location>
        <begin position="215"/>
        <end position="233"/>
    </location>
</feature>
<evidence type="ECO:0000256" key="7">
    <source>
        <dbReference type="SAM" id="Phobius"/>
    </source>
</evidence>
<dbReference type="InterPro" id="IPR051258">
    <property type="entry name" value="Diverse_Substrate_Transporter"/>
</dbReference>
<feature type="transmembrane region" description="Helical" evidence="7">
    <location>
        <begin position="12"/>
        <end position="31"/>
    </location>
</feature>
<comment type="subcellular location">
    <subcellularLocation>
        <location evidence="1">Cell membrane</location>
        <topology evidence="1">Multi-pass membrane protein</topology>
    </subcellularLocation>
</comment>
<feature type="domain" description="EamA" evidence="8">
    <location>
        <begin position="156"/>
        <end position="283"/>
    </location>
</feature>
<reference evidence="9" key="1">
    <citation type="submission" date="2020-10" db="EMBL/GenBank/DDBJ databases">
        <authorList>
            <person name="Gilroy R."/>
        </authorList>
    </citation>
    <scope>NUCLEOTIDE SEQUENCE</scope>
    <source>
        <strain evidence="9">ChiSxjej2B14-6234</strain>
    </source>
</reference>
<evidence type="ECO:0000256" key="6">
    <source>
        <dbReference type="ARBA" id="ARBA00023136"/>
    </source>
</evidence>
<dbReference type="EMBL" id="DVFJ01000026">
    <property type="protein sequence ID" value="HIQ71978.1"/>
    <property type="molecule type" value="Genomic_DNA"/>
</dbReference>
<evidence type="ECO:0000256" key="2">
    <source>
        <dbReference type="ARBA" id="ARBA00007362"/>
    </source>
</evidence>
<accession>A0A9D0ZAH8</accession>
<feature type="transmembrane region" description="Helical" evidence="7">
    <location>
        <begin position="126"/>
        <end position="143"/>
    </location>
</feature>
<dbReference type="InterPro" id="IPR000620">
    <property type="entry name" value="EamA_dom"/>
</dbReference>
<evidence type="ECO:0000313" key="10">
    <source>
        <dbReference type="Proteomes" id="UP000886887"/>
    </source>
</evidence>
<dbReference type="GO" id="GO:0005886">
    <property type="term" value="C:plasma membrane"/>
    <property type="evidence" value="ECO:0007669"/>
    <property type="project" value="UniProtKB-SubCell"/>
</dbReference>